<dbReference type="SUPFAM" id="SSF46689">
    <property type="entry name" value="Homeodomain-like"/>
    <property type="match status" value="1"/>
</dbReference>
<protein>
    <submittedName>
        <fullName evidence="7">TetR-family regulatory protein</fullName>
    </submittedName>
</protein>
<dbReference type="PRINTS" id="PR00455">
    <property type="entry name" value="HTHTETR"/>
</dbReference>
<evidence type="ECO:0000256" key="5">
    <source>
        <dbReference type="PROSITE-ProRule" id="PRU00335"/>
    </source>
</evidence>
<dbReference type="InterPro" id="IPR039538">
    <property type="entry name" value="BetI_C"/>
</dbReference>
<evidence type="ECO:0000313" key="8">
    <source>
        <dbReference type="Proteomes" id="UP001142325"/>
    </source>
</evidence>
<keyword evidence="3 5" id="KW-0238">DNA-binding</keyword>
<feature type="DNA-binding region" description="H-T-H motif" evidence="5">
    <location>
        <begin position="33"/>
        <end position="52"/>
    </location>
</feature>
<sequence length="217" mass="23248">MTAPTTRSRENTRARLLDAAAQVFAEVGLEGASVENICERAGFTRGAFYSNFESKDALFLELTSVVAAARLETIRARIDAFVARGMLGSDLDALELVHQIMETGMDDRLDVMLMSEIRNHALRSPLFAEAYLVQEQKMTASIEGIIRGIVDSGAFSLRVDVSTAAHLLTSIWEGTMVRCAISGFDGEKLHRAGGAALADMVELLLAPGHSAGASSAS</sequence>
<keyword evidence="2" id="KW-0805">Transcription regulation</keyword>
<organism evidence="7 8">
    <name type="scientific">Microbacterium keratanolyticum</name>
    <dbReference type="NCBI Taxonomy" id="67574"/>
    <lineage>
        <taxon>Bacteria</taxon>
        <taxon>Bacillati</taxon>
        <taxon>Actinomycetota</taxon>
        <taxon>Actinomycetes</taxon>
        <taxon>Micrococcales</taxon>
        <taxon>Microbacteriaceae</taxon>
        <taxon>Microbacterium</taxon>
    </lineage>
</organism>
<comment type="caution">
    <text evidence="7">The sequence shown here is derived from an EMBL/GenBank/DDBJ whole genome shotgun (WGS) entry which is preliminary data.</text>
</comment>
<gene>
    <name evidence="7" type="ORF">GCM10017596_00430</name>
</gene>
<reference evidence="7" key="1">
    <citation type="journal article" date="2014" name="Int. J. Syst. Evol. Microbiol.">
        <title>Complete genome sequence of Corynebacterium casei LMG S-19264T (=DSM 44701T), isolated from a smear-ripened cheese.</title>
        <authorList>
            <consortium name="US DOE Joint Genome Institute (JGI-PGF)"/>
            <person name="Walter F."/>
            <person name="Albersmeier A."/>
            <person name="Kalinowski J."/>
            <person name="Ruckert C."/>
        </authorList>
    </citation>
    <scope>NUCLEOTIDE SEQUENCE</scope>
    <source>
        <strain evidence="7">VKM Ac-1958</strain>
    </source>
</reference>
<feature type="domain" description="HTH tetR-type" evidence="6">
    <location>
        <begin position="10"/>
        <end position="70"/>
    </location>
</feature>
<evidence type="ECO:0000259" key="6">
    <source>
        <dbReference type="PROSITE" id="PS50977"/>
    </source>
</evidence>
<dbReference type="GO" id="GO:0003700">
    <property type="term" value="F:DNA-binding transcription factor activity"/>
    <property type="evidence" value="ECO:0007669"/>
    <property type="project" value="TreeGrafter"/>
</dbReference>
<evidence type="ECO:0000313" key="7">
    <source>
        <dbReference type="EMBL" id="GLK00328.1"/>
    </source>
</evidence>
<dbReference type="Pfam" id="PF13977">
    <property type="entry name" value="TetR_C_6"/>
    <property type="match status" value="1"/>
</dbReference>
<dbReference type="Gene3D" id="1.10.357.10">
    <property type="entry name" value="Tetracycline Repressor, domain 2"/>
    <property type="match status" value="1"/>
</dbReference>
<dbReference type="InterPro" id="IPR009057">
    <property type="entry name" value="Homeodomain-like_sf"/>
</dbReference>
<dbReference type="PANTHER" id="PTHR30055:SF234">
    <property type="entry name" value="HTH-TYPE TRANSCRIPTIONAL REGULATOR BETI"/>
    <property type="match status" value="1"/>
</dbReference>
<reference evidence="7" key="2">
    <citation type="submission" date="2023-01" db="EMBL/GenBank/DDBJ databases">
        <authorList>
            <person name="Sun Q."/>
            <person name="Evtushenko L."/>
        </authorList>
    </citation>
    <scope>NUCLEOTIDE SEQUENCE</scope>
    <source>
        <strain evidence="7">VKM Ac-1958</strain>
    </source>
</reference>
<dbReference type="RefSeq" id="WP_204938050.1">
    <property type="nucleotide sequence ID" value="NZ_BAAAUM010000001.1"/>
</dbReference>
<keyword evidence="4" id="KW-0804">Transcription</keyword>
<keyword evidence="1" id="KW-0678">Repressor</keyword>
<dbReference type="AlphaFoldDB" id="A0A9W6HPA4"/>
<dbReference type="PANTHER" id="PTHR30055">
    <property type="entry name" value="HTH-TYPE TRANSCRIPTIONAL REGULATOR RUTR"/>
    <property type="match status" value="1"/>
</dbReference>
<evidence type="ECO:0000256" key="4">
    <source>
        <dbReference type="ARBA" id="ARBA00023163"/>
    </source>
</evidence>
<dbReference type="GO" id="GO:0000976">
    <property type="term" value="F:transcription cis-regulatory region binding"/>
    <property type="evidence" value="ECO:0007669"/>
    <property type="project" value="TreeGrafter"/>
</dbReference>
<dbReference type="EMBL" id="BSET01000001">
    <property type="protein sequence ID" value="GLK00328.1"/>
    <property type="molecule type" value="Genomic_DNA"/>
</dbReference>
<dbReference type="InterPro" id="IPR036271">
    <property type="entry name" value="Tet_transcr_reg_TetR-rel_C_sf"/>
</dbReference>
<proteinExistence type="predicted"/>
<keyword evidence="8" id="KW-1185">Reference proteome</keyword>
<evidence type="ECO:0000256" key="3">
    <source>
        <dbReference type="ARBA" id="ARBA00023125"/>
    </source>
</evidence>
<dbReference type="SUPFAM" id="SSF48498">
    <property type="entry name" value="Tetracyclin repressor-like, C-terminal domain"/>
    <property type="match status" value="1"/>
</dbReference>
<evidence type="ECO:0000256" key="2">
    <source>
        <dbReference type="ARBA" id="ARBA00023015"/>
    </source>
</evidence>
<dbReference type="PROSITE" id="PS50977">
    <property type="entry name" value="HTH_TETR_2"/>
    <property type="match status" value="1"/>
</dbReference>
<dbReference type="InterPro" id="IPR001647">
    <property type="entry name" value="HTH_TetR"/>
</dbReference>
<name>A0A9W6HPA4_9MICO</name>
<accession>A0A9W6HPA4</accession>
<evidence type="ECO:0000256" key="1">
    <source>
        <dbReference type="ARBA" id="ARBA00022491"/>
    </source>
</evidence>
<dbReference type="Proteomes" id="UP001142325">
    <property type="component" value="Unassembled WGS sequence"/>
</dbReference>
<dbReference type="Pfam" id="PF00440">
    <property type="entry name" value="TetR_N"/>
    <property type="match status" value="1"/>
</dbReference>
<dbReference type="InterPro" id="IPR050109">
    <property type="entry name" value="HTH-type_TetR-like_transc_reg"/>
</dbReference>